<dbReference type="Proteomes" id="UP000177785">
    <property type="component" value="Unassembled WGS sequence"/>
</dbReference>
<protein>
    <submittedName>
        <fullName evidence="1">Uncharacterized protein</fullName>
    </submittedName>
</protein>
<dbReference type="EMBL" id="MHNL01000039">
    <property type="protein sequence ID" value="OGZ43105.1"/>
    <property type="molecule type" value="Genomic_DNA"/>
</dbReference>
<evidence type="ECO:0000313" key="2">
    <source>
        <dbReference type="Proteomes" id="UP000177785"/>
    </source>
</evidence>
<sequence>MFTEEEWQRFLEYFNILTMASNARGLTVQHSRERGVVEHIGRDGKTVVRTEDIRNILNVLPQPKSPPTARRLKDRKS</sequence>
<dbReference type="AlphaFoldDB" id="A0A1G2FYG2"/>
<accession>A0A1G2FYG2</accession>
<gene>
    <name evidence="1" type="ORF">A2756_00050</name>
</gene>
<evidence type="ECO:0000313" key="1">
    <source>
        <dbReference type="EMBL" id="OGZ43105.1"/>
    </source>
</evidence>
<comment type="caution">
    <text evidence="1">The sequence shown here is derived from an EMBL/GenBank/DDBJ whole genome shotgun (WGS) entry which is preliminary data.</text>
</comment>
<organism evidence="1 2">
    <name type="scientific">Candidatus Ryanbacteria bacterium RIFCSPHIGHO2_01_FULL_48_27</name>
    <dbReference type="NCBI Taxonomy" id="1802115"/>
    <lineage>
        <taxon>Bacteria</taxon>
        <taxon>Candidatus Ryaniibacteriota</taxon>
    </lineage>
</organism>
<proteinExistence type="predicted"/>
<reference evidence="1 2" key="1">
    <citation type="journal article" date="2016" name="Nat. Commun.">
        <title>Thousands of microbial genomes shed light on interconnected biogeochemical processes in an aquifer system.</title>
        <authorList>
            <person name="Anantharaman K."/>
            <person name="Brown C.T."/>
            <person name="Hug L.A."/>
            <person name="Sharon I."/>
            <person name="Castelle C.J."/>
            <person name="Probst A.J."/>
            <person name="Thomas B.C."/>
            <person name="Singh A."/>
            <person name="Wilkins M.J."/>
            <person name="Karaoz U."/>
            <person name="Brodie E.L."/>
            <person name="Williams K.H."/>
            <person name="Hubbard S.S."/>
            <person name="Banfield J.F."/>
        </authorList>
    </citation>
    <scope>NUCLEOTIDE SEQUENCE [LARGE SCALE GENOMIC DNA]</scope>
</reference>
<name>A0A1G2FYG2_9BACT</name>